<evidence type="ECO:0000313" key="1">
    <source>
        <dbReference type="EMBL" id="MDP9793985.1"/>
    </source>
</evidence>
<name>A0ABT9MRC5_9ACTN</name>
<dbReference type="EMBL" id="JAUSRA010000001">
    <property type="protein sequence ID" value="MDP9793985.1"/>
    <property type="molecule type" value="Genomic_DNA"/>
</dbReference>
<accession>A0ABT9MRC5</accession>
<sequence length="66" mass="7399">MADRPHSVAGLARDGAVGFDRAVPCQVFGGTRLLDGHRATTHWWLADSEPGLRWKLEYPSARRARR</sequence>
<protein>
    <submittedName>
        <fullName evidence="1">Uncharacterized protein</fullName>
    </submittedName>
</protein>
<dbReference type="Proteomes" id="UP001240984">
    <property type="component" value="Unassembled WGS sequence"/>
</dbReference>
<evidence type="ECO:0000313" key="2">
    <source>
        <dbReference type="Proteomes" id="UP001240984"/>
    </source>
</evidence>
<gene>
    <name evidence="1" type="ORF">J2S43_002497</name>
</gene>
<organism evidence="1 2">
    <name type="scientific">Catenuloplanes nepalensis</name>
    <dbReference type="NCBI Taxonomy" id="587533"/>
    <lineage>
        <taxon>Bacteria</taxon>
        <taxon>Bacillati</taxon>
        <taxon>Actinomycetota</taxon>
        <taxon>Actinomycetes</taxon>
        <taxon>Micromonosporales</taxon>
        <taxon>Micromonosporaceae</taxon>
        <taxon>Catenuloplanes</taxon>
    </lineage>
</organism>
<comment type="caution">
    <text evidence="1">The sequence shown here is derived from an EMBL/GenBank/DDBJ whole genome shotgun (WGS) entry which is preliminary data.</text>
</comment>
<keyword evidence="2" id="KW-1185">Reference proteome</keyword>
<proteinExistence type="predicted"/>
<reference evidence="1 2" key="1">
    <citation type="submission" date="2023-07" db="EMBL/GenBank/DDBJ databases">
        <title>Sequencing the genomes of 1000 actinobacteria strains.</title>
        <authorList>
            <person name="Klenk H.-P."/>
        </authorList>
    </citation>
    <scope>NUCLEOTIDE SEQUENCE [LARGE SCALE GENOMIC DNA]</scope>
    <source>
        <strain evidence="1 2">DSM 44710</strain>
    </source>
</reference>